<name>A0AAV1MUA6_SCOSC</name>
<dbReference type="GO" id="GO:0005635">
    <property type="term" value="C:nuclear envelope"/>
    <property type="evidence" value="ECO:0007669"/>
    <property type="project" value="UniProtKB-SubCell"/>
</dbReference>
<dbReference type="GO" id="GO:0030178">
    <property type="term" value="P:negative regulation of Wnt signaling pathway"/>
    <property type="evidence" value="ECO:0007669"/>
    <property type="project" value="TreeGrafter"/>
</dbReference>
<protein>
    <recommendedName>
        <fullName evidence="3">Protein CUSTOS</fullName>
    </recommendedName>
</protein>
<feature type="compositionally biased region" description="Basic residues" evidence="7">
    <location>
        <begin position="226"/>
        <end position="237"/>
    </location>
</feature>
<dbReference type="Pfam" id="PF23999">
    <property type="entry name" value="CUSTOS"/>
    <property type="match status" value="1"/>
</dbReference>
<dbReference type="InterPro" id="IPR026694">
    <property type="entry name" value="CUSTOS"/>
</dbReference>
<keyword evidence="9" id="KW-1185">Reference proteome</keyword>
<dbReference type="PANTHER" id="PTHR14482">
    <property type="entry name" value="CHROMOSOME 12 ORF 43 HOMOLOG"/>
    <property type="match status" value="1"/>
</dbReference>
<comment type="similarity">
    <text evidence="2">Belongs to the CUSTOS family.</text>
</comment>
<organism evidence="8 9">
    <name type="scientific">Scomber scombrus</name>
    <name type="common">Atlantic mackerel</name>
    <name type="synonym">Scomber vernalis</name>
    <dbReference type="NCBI Taxonomy" id="13677"/>
    <lineage>
        <taxon>Eukaryota</taxon>
        <taxon>Metazoa</taxon>
        <taxon>Chordata</taxon>
        <taxon>Craniata</taxon>
        <taxon>Vertebrata</taxon>
        <taxon>Euteleostomi</taxon>
        <taxon>Actinopterygii</taxon>
        <taxon>Neopterygii</taxon>
        <taxon>Teleostei</taxon>
        <taxon>Neoteleostei</taxon>
        <taxon>Acanthomorphata</taxon>
        <taxon>Pelagiaria</taxon>
        <taxon>Scombriformes</taxon>
        <taxon>Scombridae</taxon>
        <taxon>Scomber</taxon>
    </lineage>
</organism>
<feature type="compositionally biased region" description="Basic and acidic residues" evidence="7">
    <location>
        <begin position="177"/>
        <end position="186"/>
    </location>
</feature>
<accession>A0AAV1MUA6</accession>
<sequence>MSGGGLGHSSDQDKRCLNIAVLYNSIVVAEHEHDGNELQVTQGFRTHVAKKLGHFLDSCISELKTETSSCAESGKCDDEGFRLFSTSIPGQTVEEPPPPVRRRPIPSSSDSDSEMESRLREAAVSVKDLLPSMPSTHSTPSAEPPCSEKKKKKKKVAQEEEEEEETNVVVKKKKKKVTEGGKDSHVVKKKKRKHNEEESEEVDFAGSPPNAQSNGDHENSQEHNQAKVKRKKKKTLS</sequence>
<reference evidence="8 9" key="1">
    <citation type="submission" date="2024-01" db="EMBL/GenBank/DDBJ databases">
        <authorList>
            <person name="Alioto T."/>
            <person name="Alioto T."/>
            <person name="Gomez Garrido J."/>
        </authorList>
    </citation>
    <scope>NUCLEOTIDE SEQUENCE [LARGE SCALE GENOMIC DNA]</scope>
</reference>
<dbReference type="GO" id="GO:0016055">
    <property type="term" value="P:Wnt signaling pathway"/>
    <property type="evidence" value="ECO:0007669"/>
    <property type="project" value="UniProtKB-KW"/>
</dbReference>
<evidence type="ECO:0000313" key="8">
    <source>
        <dbReference type="EMBL" id="CAK6950412.1"/>
    </source>
</evidence>
<comment type="caution">
    <text evidence="8">The sequence shown here is derived from an EMBL/GenBank/DDBJ whole genome shotgun (WGS) entry which is preliminary data.</text>
</comment>
<dbReference type="Proteomes" id="UP001314229">
    <property type="component" value="Unassembled WGS sequence"/>
</dbReference>
<dbReference type="GO" id="GO:0060061">
    <property type="term" value="P:Spemann organizer formation"/>
    <property type="evidence" value="ECO:0007669"/>
    <property type="project" value="TreeGrafter"/>
</dbReference>
<proteinExistence type="inferred from homology"/>
<feature type="region of interest" description="Disordered" evidence="7">
    <location>
        <begin position="87"/>
        <end position="237"/>
    </location>
</feature>
<feature type="compositionally biased region" description="Basic and acidic residues" evidence="7">
    <location>
        <begin position="215"/>
        <end position="225"/>
    </location>
</feature>
<evidence type="ECO:0000256" key="4">
    <source>
        <dbReference type="ARBA" id="ARBA00022473"/>
    </source>
</evidence>
<evidence type="ECO:0000256" key="1">
    <source>
        <dbReference type="ARBA" id="ARBA00004259"/>
    </source>
</evidence>
<keyword evidence="6" id="KW-0539">Nucleus</keyword>
<keyword evidence="5" id="KW-0879">Wnt signaling pathway</keyword>
<gene>
    <name evidence="8" type="ORF">FSCOSCO3_A020766</name>
</gene>
<evidence type="ECO:0000256" key="3">
    <source>
        <dbReference type="ARBA" id="ARBA00013465"/>
    </source>
</evidence>
<keyword evidence="4" id="KW-0217">Developmental protein</keyword>
<evidence type="ECO:0000256" key="7">
    <source>
        <dbReference type="SAM" id="MobiDB-lite"/>
    </source>
</evidence>
<dbReference type="AlphaFoldDB" id="A0AAV1MUA6"/>
<dbReference type="PANTHER" id="PTHR14482:SF0">
    <property type="entry name" value="PROTEIN CUSTOS"/>
    <property type="match status" value="1"/>
</dbReference>
<evidence type="ECO:0000256" key="2">
    <source>
        <dbReference type="ARBA" id="ARBA00008632"/>
    </source>
</evidence>
<dbReference type="EMBL" id="CAWUFR010000003">
    <property type="protein sequence ID" value="CAK6950412.1"/>
    <property type="molecule type" value="Genomic_DNA"/>
</dbReference>
<evidence type="ECO:0000256" key="6">
    <source>
        <dbReference type="ARBA" id="ARBA00023242"/>
    </source>
</evidence>
<comment type="subcellular location">
    <subcellularLocation>
        <location evidence="1">Nucleus envelope</location>
    </subcellularLocation>
</comment>
<evidence type="ECO:0000313" key="9">
    <source>
        <dbReference type="Proteomes" id="UP001314229"/>
    </source>
</evidence>
<evidence type="ECO:0000256" key="5">
    <source>
        <dbReference type="ARBA" id="ARBA00022687"/>
    </source>
</evidence>